<protein>
    <submittedName>
        <fullName evidence="1">Uncharacterized protein</fullName>
    </submittedName>
</protein>
<proteinExistence type="predicted"/>
<dbReference type="EMBL" id="BK015123">
    <property type="protein sequence ID" value="DAD91907.1"/>
    <property type="molecule type" value="Genomic_DNA"/>
</dbReference>
<organism evidence="1">
    <name type="scientific">Myoviridae sp. ctKZW4</name>
    <dbReference type="NCBI Taxonomy" id="2826639"/>
    <lineage>
        <taxon>Viruses</taxon>
        <taxon>Duplodnaviria</taxon>
        <taxon>Heunggongvirae</taxon>
        <taxon>Uroviricota</taxon>
        <taxon>Caudoviricetes</taxon>
    </lineage>
</organism>
<name>A0A8S5NCV3_9CAUD</name>
<reference evidence="1" key="1">
    <citation type="journal article" date="2021" name="Proc. Natl. Acad. Sci. U.S.A.">
        <title>A Catalog of Tens of Thousands of Viruses from Human Metagenomes Reveals Hidden Associations with Chronic Diseases.</title>
        <authorList>
            <person name="Tisza M.J."/>
            <person name="Buck C.B."/>
        </authorList>
    </citation>
    <scope>NUCLEOTIDE SEQUENCE</scope>
    <source>
        <strain evidence="1">CtKZW4</strain>
    </source>
</reference>
<evidence type="ECO:0000313" key="1">
    <source>
        <dbReference type="EMBL" id="DAD91907.1"/>
    </source>
</evidence>
<accession>A0A8S5NCV3</accession>
<sequence>MTYRRDGKFQSAFGRATVLSMRTRQMQDRVRFEMANIKQTRLNNE</sequence>